<protein>
    <recommendedName>
        <fullName evidence="4">Spore protein</fullName>
    </recommendedName>
</protein>
<feature type="compositionally biased region" description="Basic residues" evidence="1">
    <location>
        <begin position="1"/>
        <end position="10"/>
    </location>
</feature>
<dbReference type="EMBL" id="BOVJ01000070">
    <property type="protein sequence ID" value="GIQ63757.1"/>
    <property type="molecule type" value="Genomic_DNA"/>
</dbReference>
<evidence type="ECO:0008006" key="4">
    <source>
        <dbReference type="Google" id="ProtNLM"/>
    </source>
</evidence>
<name>A0ABQ4N6G7_9BACL</name>
<gene>
    <name evidence="2" type="ORF">PACILC2_23250</name>
</gene>
<evidence type="ECO:0000313" key="2">
    <source>
        <dbReference type="EMBL" id="GIQ63757.1"/>
    </source>
</evidence>
<accession>A0ABQ4N6G7</accession>
<proteinExistence type="predicted"/>
<feature type="compositionally biased region" description="Basic and acidic residues" evidence="1">
    <location>
        <begin position="11"/>
        <end position="24"/>
    </location>
</feature>
<organism evidence="2 3">
    <name type="scientific">Paenibacillus cisolokensis</name>
    <dbReference type="NCBI Taxonomy" id="1658519"/>
    <lineage>
        <taxon>Bacteria</taxon>
        <taxon>Bacillati</taxon>
        <taxon>Bacillota</taxon>
        <taxon>Bacilli</taxon>
        <taxon>Bacillales</taxon>
        <taxon>Paenibacillaceae</taxon>
        <taxon>Paenibacillus</taxon>
    </lineage>
</organism>
<evidence type="ECO:0000256" key="1">
    <source>
        <dbReference type="SAM" id="MobiDB-lite"/>
    </source>
</evidence>
<feature type="region of interest" description="Disordered" evidence="1">
    <location>
        <begin position="1"/>
        <end position="46"/>
    </location>
</feature>
<reference evidence="2 3" key="1">
    <citation type="submission" date="2021-04" db="EMBL/GenBank/DDBJ databases">
        <title>Draft genome sequence of Paenibacillus cisolokensis, LC2-13A.</title>
        <authorList>
            <person name="Uke A."/>
            <person name="Chhe C."/>
            <person name="Baramee S."/>
            <person name="Kosugi A."/>
        </authorList>
    </citation>
    <scope>NUCLEOTIDE SEQUENCE [LARGE SCALE GENOMIC DNA]</scope>
    <source>
        <strain evidence="2 3">LC2-13A</strain>
    </source>
</reference>
<evidence type="ECO:0000313" key="3">
    <source>
        <dbReference type="Proteomes" id="UP000680304"/>
    </source>
</evidence>
<comment type="caution">
    <text evidence="2">The sequence shown here is derived from an EMBL/GenBank/DDBJ whole genome shotgun (WGS) entry which is preliminary data.</text>
</comment>
<sequence>MHKNKNRGQRKAGDERPSKAREAPLGHTPEVPGIDRRLNGPNRPAE</sequence>
<dbReference type="Proteomes" id="UP000680304">
    <property type="component" value="Unassembled WGS sequence"/>
</dbReference>
<dbReference type="RefSeq" id="WP_213528818.1">
    <property type="nucleotide sequence ID" value="NZ_BOVJ01000070.1"/>
</dbReference>
<keyword evidence="3" id="KW-1185">Reference proteome</keyword>